<gene>
    <name evidence="3" type="ORF">SAMN05443633_11260</name>
</gene>
<evidence type="ECO:0000256" key="1">
    <source>
        <dbReference type="SAM" id="MobiDB-lite"/>
    </source>
</evidence>
<feature type="region of interest" description="Disordered" evidence="1">
    <location>
        <begin position="96"/>
        <end position="117"/>
    </location>
</feature>
<name>A0A1M5I9K4_9FLAO</name>
<evidence type="ECO:0000313" key="4">
    <source>
        <dbReference type="Proteomes" id="UP000184518"/>
    </source>
</evidence>
<dbReference type="EMBL" id="FQUT01000012">
    <property type="protein sequence ID" value="SHG25078.1"/>
    <property type="molecule type" value="Genomic_DNA"/>
</dbReference>
<dbReference type="AlphaFoldDB" id="A0A1M5I9K4"/>
<organism evidence="3 4">
    <name type="scientific">Chryseobacterium arachidis</name>
    <dbReference type="NCBI Taxonomy" id="1416778"/>
    <lineage>
        <taxon>Bacteria</taxon>
        <taxon>Pseudomonadati</taxon>
        <taxon>Bacteroidota</taxon>
        <taxon>Flavobacteriia</taxon>
        <taxon>Flavobacteriales</taxon>
        <taxon>Weeksellaceae</taxon>
        <taxon>Chryseobacterium group</taxon>
        <taxon>Chryseobacterium</taxon>
    </lineage>
</organism>
<dbReference type="InterPro" id="IPR022273">
    <property type="entry name" value="PRTRC_protein-E"/>
</dbReference>
<sequence>METANFFRQIAQMDINSKLMLTIAKATESTIIVSILIENENCSDKAKNIIPPFNLTGTPEELDNEFIQCIKKPMQTADGILSNMESFMLQLEHAKASSAMEKGKNDKHKKEGDSKSRKYTEAMLKADAYEAEGKYKEAWSALPKVSDFPEHAEKIRNKQEIYEREFAPSLFNNAQNTEEQEIQE</sequence>
<dbReference type="OrthoDB" id="1050181at2"/>
<evidence type="ECO:0000259" key="2">
    <source>
        <dbReference type="Pfam" id="PF19556"/>
    </source>
</evidence>
<protein>
    <submittedName>
        <fullName evidence="3">PRTRC system protein E</fullName>
    </submittedName>
</protein>
<reference evidence="4" key="1">
    <citation type="submission" date="2016-11" db="EMBL/GenBank/DDBJ databases">
        <authorList>
            <person name="Varghese N."/>
            <person name="Submissions S."/>
        </authorList>
    </citation>
    <scope>NUCLEOTIDE SEQUENCE [LARGE SCALE GENOMIC DNA]</scope>
    <source>
        <strain evidence="4">DSM 27619</strain>
    </source>
</reference>
<proteinExistence type="predicted"/>
<evidence type="ECO:0000313" key="3">
    <source>
        <dbReference type="EMBL" id="SHG25078.1"/>
    </source>
</evidence>
<feature type="compositionally biased region" description="Basic and acidic residues" evidence="1">
    <location>
        <begin position="101"/>
        <end position="117"/>
    </location>
</feature>
<keyword evidence="4" id="KW-1185">Reference proteome</keyword>
<accession>A0A1M5I9K4</accession>
<dbReference type="RefSeq" id="WP_072961483.1">
    <property type="nucleotide sequence ID" value="NZ_FQUT01000012.1"/>
</dbReference>
<feature type="domain" description="ParB-related ThiF-related cassette protein E" evidence="2">
    <location>
        <begin position="1"/>
        <end position="174"/>
    </location>
</feature>
<dbReference type="STRING" id="1416778.SAMN05443633_11260"/>
<dbReference type="Proteomes" id="UP000184518">
    <property type="component" value="Unassembled WGS sequence"/>
</dbReference>
<dbReference type="NCBIfam" id="TIGR03741">
    <property type="entry name" value="PRTRC_E"/>
    <property type="match status" value="1"/>
</dbReference>
<dbReference type="Pfam" id="PF19556">
    <property type="entry name" value="PRTRC_E"/>
    <property type="match status" value="1"/>
</dbReference>